<dbReference type="Proteomes" id="UP001152795">
    <property type="component" value="Unassembled WGS sequence"/>
</dbReference>
<dbReference type="PANTHER" id="PTHR34754">
    <property type="entry name" value="COILED-COIL DOMAIN-CONTAINING PROTEIN 60"/>
    <property type="match status" value="1"/>
</dbReference>
<feature type="compositionally biased region" description="Basic and acidic residues" evidence="1">
    <location>
        <begin position="330"/>
        <end position="339"/>
    </location>
</feature>
<name>A0A7D9DLA3_PARCT</name>
<feature type="region of interest" description="Disordered" evidence="1">
    <location>
        <begin position="322"/>
        <end position="371"/>
    </location>
</feature>
<feature type="region of interest" description="Disordered" evidence="1">
    <location>
        <begin position="386"/>
        <end position="408"/>
    </location>
</feature>
<gene>
    <name evidence="2" type="ORF">PACLA_8A073318</name>
</gene>
<evidence type="ECO:0000313" key="3">
    <source>
        <dbReference type="Proteomes" id="UP001152795"/>
    </source>
</evidence>
<organism evidence="2 3">
    <name type="scientific">Paramuricea clavata</name>
    <name type="common">Red gorgonian</name>
    <name type="synonym">Violescent sea-whip</name>
    <dbReference type="NCBI Taxonomy" id="317549"/>
    <lineage>
        <taxon>Eukaryota</taxon>
        <taxon>Metazoa</taxon>
        <taxon>Cnidaria</taxon>
        <taxon>Anthozoa</taxon>
        <taxon>Octocorallia</taxon>
        <taxon>Malacalcyonacea</taxon>
        <taxon>Plexauridae</taxon>
        <taxon>Paramuricea</taxon>
    </lineage>
</organism>
<dbReference type="AlphaFoldDB" id="A0A7D9DLA3"/>
<evidence type="ECO:0000313" key="2">
    <source>
        <dbReference type="EMBL" id="CAB3987527.1"/>
    </source>
</evidence>
<sequence>MVGFSYVVQATQINPVVEITKEVKQCFENKSTTATTTKASERGPLGAKIHIRNETIYKPIRSKKAWKLKYDRHKQQTTRGFFSPVAKPYETFGELELDLRELVLKTLGAKSPEKEPTELAKLSLWERLRNKTTDPHYLKFDDESGKSVKGKEQYTNKSMTSTIGGRLALMKTRLAAIRAGQSYEYCLREENQRKMLEILEEQKLETQLTLNTPLGPPYIRKKSVLASRKSVGNIEDTTLEETRKLDASELQEYHKRKCKNFVAFLKALYSLIRCVYHLKTRDLRTKVPLSRDYLKVINTDVPLDAKGKPIRHQRVTITNAQNNEGSTDSFHIRGSDSDRVTSTVPNESLPNVSRPSAIECGSTSEKQSTGFPAKRMKNMLARSGTLEDIPEPGSLPAGQDNPSSRAGISRCSLQGTLLSVCTVKRKSERPRGLNLDQLKEEYLEAQKRCSKRLHDDMKRIEKLEKPVFRIKLGALKLSHLLEHDIPSMRRSTNKLQQDYHDQNVRPSGWFDNLCEKAQELEVEDDDAIDTHLQKFVPFSKDDVETLSHIKSKLCLISQSLPLYELCKTSVQEALQFFLEKIVHSHGNLLPDWMAHRKIKPPEKDEQQLD</sequence>
<dbReference type="InterPro" id="IPR031526">
    <property type="entry name" value="DUF4698"/>
</dbReference>
<dbReference type="OrthoDB" id="6092352at2759"/>
<keyword evidence="3" id="KW-1185">Reference proteome</keyword>
<proteinExistence type="predicted"/>
<accession>A0A7D9DLA3</accession>
<evidence type="ECO:0000256" key="1">
    <source>
        <dbReference type="SAM" id="MobiDB-lite"/>
    </source>
</evidence>
<dbReference type="PANTHER" id="PTHR34754:SF1">
    <property type="entry name" value="COILED-COIL DOMAIN-CONTAINING PROTEIN 60"/>
    <property type="match status" value="1"/>
</dbReference>
<comment type="caution">
    <text evidence="2">The sequence shown here is derived from an EMBL/GenBank/DDBJ whole genome shotgun (WGS) entry which is preliminary data.</text>
</comment>
<dbReference type="EMBL" id="CACRXK020001187">
    <property type="protein sequence ID" value="CAB3987527.1"/>
    <property type="molecule type" value="Genomic_DNA"/>
</dbReference>
<reference evidence="2" key="1">
    <citation type="submission" date="2020-04" db="EMBL/GenBank/DDBJ databases">
        <authorList>
            <person name="Alioto T."/>
            <person name="Alioto T."/>
            <person name="Gomez Garrido J."/>
        </authorList>
    </citation>
    <scope>NUCLEOTIDE SEQUENCE</scope>
    <source>
        <strain evidence="2">A484AB</strain>
    </source>
</reference>
<feature type="compositionally biased region" description="Polar residues" evidence="1">
    <location>
        <begin position="361"/>
        <end position="370"/>
    </location>
</feature>
<protein>
    <submittedName>
        <fullName evidence="2">Uncharacterized protein</fullName>
    </submittedName>
</protein>
<feature type="compositionally biased region" description="Polar residues" evidence="1">
    <location>
        <begin position="340"/>
        <end position="354"/>
    </location>
</feature>